<reference evidence="1" key="1">
    <citation type="submission" date="2014-09" db="EMBL/GenBank/DDBJ databases">
        <authorList>
            <person name="Magalhaes I.L.F."/>
            <person name="Oliveira U."/>
            <person name="Santos F.R."/>
            <person name="Vidigal T.H.D.A."/>
            <person name="Brescovit A.D."/>
            <person name="Santos A.J."/>
        </authorList>
    </citation>
    <scope>NUCLEOTIDE SEQUENCE</scope>
    <source>
        <tissue evidence="1">Shoot tissue taken approximately 20 cm above the soil surface</tissue>
    </source>
</reference>
<accession>A0A0A9ATM5</accession>
<protein>
    <submittedName>
        <fullName evidence="1">Uncharacterized protein</fullName>
    </submittedName>
</protein>
<name>A0A0A9ATM5_ARUDO</name>
<evidence type="ECO:0000313" key="1">
    <source>
        <dbReference type="EMBL" id="JAD50447.1"/>
    </source>
</evidence>
<reference evidence="1" key="2">
    <citation type="journal article" date="2015" name="Data Brief">
        <title>Shoot transcriptome of the giant reed, Arundo donax.</title>
        <authorList>
            <person name="Barrero R.A."/>
            <person name="Guerrero F.D."/>
            <person name="Moolhuijzen P."/>
            <person name="Goolsby J.A."/>
            <person name="Tidwell J."/>
            <person name="Bellgard S.E."/>
            <person name="Bellgard M.I."/>
        </authorList>
    </citation>
    <scope>NUCLEOTIDE SEQUENCE</scope>
    <source>
        <tissue evidence="1">Shoot tissue taken approximately 20 cm above the soil surface</tissue>
    </source>
</reference>
<organism evidence="1">
    <name type="scientific">Arundo donax</name>
    <name type="common">Giant reed</name>
    <name type="synonym">Donax arundinaceus</name>
    <dbReference type="NCBI Taxonomy" id="35708"/>
    <lineage>
        <taxon>Eukaryota</taxon>
        <taxon>Viridiplantae</taxon>
        <taxon>Streptophyta</taxon>
        <taxon>Embryophyta</taxon>
        <taxon>Tracheophyta</taxon>
        <taxon>Spermatophyta</taxon>
        <taxon>Magnoliopsida</taxon>
        <taxon>Liliopsida</taxon>
        <taxon>Poales</taxon>
        <taxon>Poaceae</taxon>
        <taxon>PACMAD clade</taxon>
        <taxon>Arundinoideae</taxon>
        <taxon>Arundineae</taxon>
        <taxon>Arundo</taxon>
    </lineage>
</organism>
<proteinExistence type="predicted"/>
<sequence>MFKKLIARLQEGQKNSYRVNFPKVFKKISGYTCMCLPENQCHSS</sequence>
<dbReference type="EMBL" id="GBRH01247448">
    <property type="protein sequence ID" value="JAD50447.1"/>
    <property type="molecule type" value="Transcribed_RNA"/>
</dbReference>
<dbReference type="AlphaFoldDB" id="A0A0A9ATM5"/>